<dbReference type="GO" id="GO:0034599">
    <property type="term" value="P:cellular response to oxidative stress"/>
    <property type="evidence" value="ECO:0007669"/>
    <property type="project" value="TreeGrafter"/>
</dbReference>
<evidence type="ECO:0000313" key="12">
    <source>
        <dbReference type="Proteomes" id="UP000553706"/>
    </source>
</evidence>
<dbReference type="Gene3D" id="3.40.50.80">
    <property type="entry name" value="Nucleotide-binding domain of ferredoxin-NADP reductase (FNR) module"/>
    <property type="match status" value="1"/>
</dbReference>
<proteinExistence type="inferred from homology"/>
<protein>
    <recommendedName>
        <fullName evidence="3">ferredoxin--NADP(+) reductase</fullName>
        <ecNumber evidence="3">1.18.1.2</ecNumber>
    </recommendedName>
</protein>
<dbReference type="InterPro" id="IPR017927">
    <property type="entry name" value="FAD-bd_FR_type"/>
</dbReference>
<dbReference type="PROSITE" id="PS51384">
    <property type="entry name" value="FAD_FR"/>
    <property type="match status" value="1"/>
</dbReference>
<dbReference type="InterPro" id="IPR017938">
    <property type="entry name" value="Riboflavin_synthase-like_b-brl"/>
</dbReference>
<dbReference type="InterPro" id="IPR039261">
    <property type="entry name" value="FNR_nucleotide-bd"/>
</dbReference>
<evidence type="ECO:0000313" key="11">
    <source>
        <dbReference type="EMBL" id="MBB5373211.1"/>
    </source>
</evidence>
<evidence type="ECO:0000259" key="10">
    <source>
        <dbReference type="PROSITE" id="PS51384"/>
    </source>
</evidence>
<dbReference type="AlphaFoldDB" id="A0A840VNS1"/>
<dbReference type="SUPFAM" id="SSF52343">
    <property type="entry name" value="Ferredoxin reductase-like, C-terminal NADP-linked domain"/>
    <property type="match status" value="1"/>
</dbReference>
<dbReference type="CDD" id="cd06195">
    <property type="entry name" value="FNR1"/>
    <property type="match status" value="1"/>
</dbReference>
<dbReference type="Pfam" id="PF00970">
    <property type="entry name" value="FAD_binding_6"/>
    <property type="match status" value="1"/>
</dbReference>
<dbReference type="PANTHER" id="PTHR47878">
    <property type="entry name" value="OXIDOREDUCTASE FAD/NAD(P)-BINDING DOMAIN PROTEIN"/>
    <property type="match status" value="1"/>
</dbReference>
<dbReference type="GO" id="GO:0000166">
    <property type="term" value="F:nucleotide binding"/>
    <property type="evidence" value="ECO:0007669"/>
    <property type="project" value="UniProtKB-KW"/>
</dbReference>
<evidence type="ECO:0000256" key="1">
    <source>
        <dbReference type="ARBA" id="ARBA00001974"/>
    </source>
</evidence>
<dbReference type="PRINTS" id="PR00371">
    <property type="entry name" value="FPNCR"/>
</dbReference>
<feature type="domain" description="FAD-binding FR-type" evidence="10">
    <location>
        <begin position="2"/>
        <end position="102"/>
    </location>
</feature>
<organism evidence="11 12">
    <name type="scientific">Acidocella aromatica</name>
    <dbReference type="NCBI Taxonomy" id="1303579"/>
    <lineage>
        <taxon>Bacteria</taxon>
        <taxon>Pseudomonadati</taxon>
        <taxon>Pseudomonadota</taxon>
        <taxon>Alphaproteobacteria</taxon>
        <taxon>Acetobacterales</taxon>
        <taxon>Acidocellaceae</taxon>
        <taxon>Acidocella</taxon>
    </lineage>
</organism>
<keyword evidence="4" id="KW-0285">Flavoprotein</keyword>
<comment type="caution">
    <text evidence="11">The sequence shown here is derived from an EMBL/GenBank/DDBJ whole genome shotgun (WGS) entry which is preliminary data.</text>
</comment>
<dbReference type="InterPro" id="IPR033892">
    <property type="entry name" value="FNR_bac"/>
</dbReference>
<dbReference type="InterPro" id="IPR008333">
    <property type="entry name" value="Cbr1-like_FAD-bd_dom"/>
</dbReference>
<evidence type="ECO:0000256" key="8">
    <source>
        <dbReference type="ARBA" id="ARBA00023002"/>
    </source>
</evidence>
<dbReference type="GO" id="GO:0042167">
    <property type="term" value="P:heme catabolic process"/>
    <property type="evidence" value="ECO:0007669"/>
    <property type="project" value="TreeGrafter"/>
</dbReference>
<evidence type="ECO:0000256" key="4">
    <source>
        <dbReference type="ARBA" id="ARBA00022630"/>
    </source>
</evidence>
<evidence type="ECO:0000256" key="6">
    <source>
        <dbReference type="ARBA" id="ARBA00022827"/>
    </source>
</evidence>
<dbReference type="PANTHER" id="PTHR47878:SF1">
    <property type="entry name" value="FLAVODOXIN_FERREDOXIN--NADP REDUCTASE"/>
    <property type="match status" value="1"/>
</dbReference>
<dbReference type="RefSeq" id="WP_221246683.1">
    <property type="nucleotide sequence ID" value="NZ_JACHFJ010000005.1"/>
</dbReference>
<reference evidence="11 12" key="1">
    <citation type="submission" date="2020-08" db="EMBL/GenBank/DDBJ databases">
        <title>Genomic Encyclopedia of Type Strains, Phase IV (KMG-IV): sequencing the most valuable type-strain genomes for metagenomic binning, comparative biology and taxonomic classification.</title>
        <authorList>
            <person name="Goeker M."/>
        </authorList>
    </citation>
    <scope>NUCLEOTIDE SEQUENCE [LARGE SCALE GENOMIC DNA]</scope>
    <source>
        <strain evidence="11 12">DSM 27026</strain>
    </source>
</reference>
<dbReference type="InterPro" id="IPR051930">
    <property type="entry name" value="FNR_type-1"/>
</dbReference>
<dbReference type="EMBL" id="JACHFJ010000005">
    <property type="protein sequence ID" value="MBB5373211.1"/>
    <property type="molecule type" value="Genomic_DNA"/>
</dbReference>
<keyword evidence="7" id="KW-0521">NADP</keyword>
<evidence type="ECO:0000256" key="5">
    <source>
        <dbReference type="ARBA" id="ARBA00022741"/>
    </source>
</evidence>
<comment type="similarity">
    <text evidence="2">Belongs to the ferredoxin--NADP reductase type 1 family.</text>
</comment>
<sequence>MATMYTETVQTVRHWTDRLFSFTATRNPGFRFISGQFTMIGLTVNGKPLLRAYSICSAHHEDHLEFFSIKVPDGPLTSHLQKIQPGDQLIVGAKPTGTLIQQNLKPGKTLYLLSTGTGLAPFVSIVKDPETYELYDHIVLAHGCREIAELGYGEQIVNNLLNDEFFGEIAREKLLYYPTVTREPFRNNGRLTALFEQGKLEADLGLAPLNKETDRVMLCGSPQMLDDLQNLLISRGFTEGSHHTRGEFVIEKAFVEK</sequence>
<keyword evidence="6" id="KW-0274">FAD</keyword>
<evidence type="ECO:0000256" key="7">
    <source>
        <dbReference type="ARBA" id="ARBA00022857"/>
    </source>
</evidence>
<gene>
    <name evidence="11" type="ORF">HNP71_001470</name>
</gene>
<dbReference type="EC" id="1.18.1.2" evidence="3"/>
<dbReference type="InterPro" id="IPR001433">
    <property type="entry name" value="OxRdtase_FAD/NAD-bd"/>
</dbReference>
<dbReference type="Proteomes" id="UP000553706">
    <property type="component" value="Unassembled WGS sequence"/>
</dbReference>
<keyword evidence="12" id="KW-1185">Reference proteome</keyword>
<dbReference type="InterPro" id="IPR001709">
    <property type="entry name" value="Flavoprot_Pyr_Nucl_cyt_Rdtase"/>
</dbReference>
<keyword evidence="5" id="KW-0547">Nucleotide-binding</keyword>
<dbReference type="SUPFAM" id="SSF63380">
    <property type="entry name" value="Riboflavin synthase domain-like"/>
    <property type="match status" value="1"/>
</dbReference>
<comment type="catalytic activity">
    <reaction evidence="9">
        <text>2 reduced [2Fe-2S]-[ferredoxin] + NADP(+) + H(+) = 2 oxidized [2Fe-2S]-[ferredoxin] + NADPH</text>
        <dbReference type="Rhea" id="RHEA:20125"/>
        <dbReference type="Rhea" id="RHEA-COMP:10000"/>
        <dbReference type="Rhea" id="RHEA-COMP:10001"/>
        <dbReference type="ChEBI" id="CHEBI:15378"/>
        <dbReference type="ChEBI" id="CHEBI:33737"/>
        <dbReference type="ChEBI" id="CHEBI:33738"/>
        <dbReference type="ChEBI" id="CHEBI:57783"/>
        <dbReference type="ChEBI" id="CHEBI:58349"/>
        <dbReference type="EC" id="1.18.1.2"/>
    </reaction>
</comment>
<evidence type="ECO:0000256" key="2">
    <source>
        <dbReference type="ARBA" id="ARBA00008312"/>
    </source>
</evidence>
<dbReference type="Pfam" id="PF00175">
    <property type="entry name" value="NAD_binding_1"/>
    <property type="match status" value="1"/>
</dbReference>
<keyword evidence="8 11" id="KW-0560">Oxidoreductase</keyword>
<dbReference type="GO" id="GO:0004324">
    <property type="term" value="F:ferredoxin-NADP+ reductase activity"/>
    <property type="evidence" value="ECO:0007669"/>
    <property type="project" value="UniProtKB-EC"/>
</dbReference>
<name>A0A840VNS1_9PROT</name>
<evidence type="ECO:0000256" key="9">
    <source>
        <dbReference type="ARBA" id="ARBA00047776"/>
    </source>
</evidence>
<accession>A0A840VNS1</accession>
<dbReference type="Gene3D" id="2.40.30.10">
    <property type="entry name" value="Translation factors"/>
    <property type="match status" value="1"/>
</dbReference>
<evidence type="ECO:0000256" key="3">
    <source>
        <dbReference type="ARBA" id="ARBA00013223"/>
    </source>
</evidence>
<comment type="cofactor">
    <cofactor evidence="1">
        <name>FAD</name>
        <dbReference type="ChEBI" id="CHEBI:57692"/>
    </cofactor>
</comment>